<dbReference type="AlphaFoldDB" id="A0A2T5FUR0"/>
<dbReference type="OrthoDB" id="7594920at2"/>
<dbReference type="RefSeq" id="WP_107969534.1">
    <property type="nucleotide sequence ID" value="NZ_NWBU01000016.1"/>
</dbReference>
<name>A0A2T5FUR0_9SPHN</name>
<evidence type="ECO:0000313" key="2">
    <source>
        <dbReference type="Proteomes" id="UP000244162"/>
    </source>
</evidence>
<protein>
    <submittedName>
        <fullName evidence="1">MarR family transcriptional regulator</fullName>
    </submittedName>
</protein>
<dbReference type="SUPFAM" id="SSF46785">
    <property type="entry name" value="Winged helix' DNA-binding domain"/>
    <property type="match status" value="1"/>
</dbReference>
<sequence>MADRDGGFAKRLIRWRRKRDELLGEALFGDPAWDMMLDLFAAQEEGKQVSVSSLCIAAAVPATTGLRWINILVDRGILLKKDDERDRRRIWVELTPDYVQRMRTLLRAGRQELIG</sequence>
<gene>
    <name evidence="1" type="ORF">CLG96_16360</name>
</gene>
<dbReference type="InterPro" id="IPR036390">
    <property type="entry name" value="WH_DNA-bd_sf"/>
</dbReference>
<dbReference type="Proteomes" id="UP000244162">
    <property type="component" value="Unassembled WGS sequence"/>
</dbReference>
<evidence type="ECO:0000313" key="1">
    <source>
        <dbReference type="EMBL" id="PTQ08263.1"/>
    </source>
</evidence>
<organism evidence="1 2">
    <name type="scientific">Sphingomonas oleivorans</name>
    <dbReference type="NCBI Taxonomy" id="1735121"/>
    <lineage>
        <taxon>Bacteria</taxon>
        <taxon>Pseudomonadati</taxon>
        <taxon>Pseudomonadota</taxon>
        <taxon>Alphaproteobacteria</taxon>
        <taxon>Sphingomonadales</taxon>
        <taxon>Sphingomonadaceae</taxon>
        <taxon>Sphingomonas</taxon>
    </lineage>
</organism>
<reference evidence="1 2" key="1">
    <citation type="submission" date="2017-09" db="EMBL/GenBank/DDBJ databases">
        <title>Sphingomonas panjinensis sp.nov., isolated from oil-contaminated soil.</title>
        <authorList>
            <person name="Wang L."/>
            <person name="Chen L."/>
        </authorList>
    </citation>
    <scope>NUCLEOTIDE SEQUENCE [LARGE SCALE GENOMIC DNA]</scope>
    <source>
        <strain evidence="1 2">FW-11</strain>
    </source>
</reference>
<keyword evidence="2" id="KW-1185">Reference proteome</keyword>
<dbReference type="EMBL" id="NWBU01000016">
    <property type="protein sequence ID" value="PTQ08263.1"/>
    <property type="molecule type" value="Genomic_DNA"/>
</dbReference>
<proteinExistence type="predicted"/>
<dbReference type="Gene3D" id="1.10.10.10">
    <property type="entry name" value="Winged helix-like DNA-binding domain superfamily/Winged helix DNA-binding domain"/>
    <property type="match status" value="1"/>
</dbReference>
<comment type="caution">
    <text evidence="1">The sequence shown here is derived from an EMBL/GenBank/DDBJ whole genome shotgun (WGS) entry which is preliminary data.</text>
</comment>
<dbReference type="InterPro" id="IPR036388">
    <property type="entry name" value="WH-like_DNA-bd_sf"/>
</dbReference>
<accession>A0A2T5FUR0</accession>